<feature type="non-terminal residue" evidence="2">
    <location>
        <position position="1"/>
    </location>
</feature>
<organism evidence="2 3">
    <name type="scientific">Trema orientale</name>
    <name type="common">Charcoal tree</name>
    <name type="synonym">Celtis orientalis</name>
    <dbReference type="NCBI Taxonomy" id="63057"/>
    <lineage>
        <taxon>Eukaryota</taxon>
        <taxon>Viridiplantae</taxon>
        <taxon>Streptophyta</taxon>
        <taxon>Embryophyta</taxon>
        <taxon>Tracheophyta</taxon>
        <taxon>Spermatophyta</taxon>
        <taxon>Magnoliopsida</taxon>
        <taxon>eudicotyledons</taxon>
        <taxon>Gunneridae</taxon>
        <taxon>Pentapetalae</taxon>
        <taxon>rosids</taxon>
        <taxon>fabids</taxon>
        <taxon>Rosales</taxon>
        <taxon>Cannabaceae</taxon>
        <taxon>Trema</taxon>
    </lineage>
</organism>
<feature type="region of interest" description="Disordered" evidence="1">
    <location>
        <begin position="1"/>
        <end position="29"/>
    </location>
</feature>
<dbReference type="EMBL" id="JXTC01000141">
    <property type="protein sequence ID" value="PON85874.1"/>
    <property type="molecule type" value="Genomic_DNA"/>
</dbReference>
<proteinExistence type="predicted"/>
<sequence length="52" mass="5913">PSIEKQFEQPGEEVEQVRSRSNFFDPSRAETPPLELGLRSVAAKVVWSLLEK</sequence>
<keyword evidence="3" id="KW-1185">Reference proteome</keyword>
<comment type="caution">
    <text evidence="2">The sequence shown here is derived from an EMBL/GenBank/DDBJ whole genome shotgun (WGS) entry which is preliminary data.</text>
</comment>
<protein>
    <submittedName>
        <fullName evidence="2">Uncharacterized protein</fullName>
    </submittedName>
</protein>
<reference evidence="3" key="1">
    <citation type="submission" date="2016-06" db="EMBL/GenBank/DDBJ databases">
        <title>Parallel loss of symbiosis genes in relatives of nitrogen-fixing non-legume Parasponia.</title>
        <authorList>
            <person name="Van Velzen R."/>
            <person name="Holmer R."/>
            <person name="Bu F."/>
            <person name="Rutten L."/>
            <person name="Van Zeijl A."/>
            <person name="Liu W."/>
            <person name="Santuari L."/>
            <person name="Cao Q."/>
            <person name="Sharma T."/>
            <person name="Shen D."/>
            <person name="Roswanjaya Y."/>
            <person name="Wardhani T."/>
            <person name="Kalhor M.S."/>
            <person name="Jansen J."/>
            <person name="Van den Hoogen J."/>
            <person name="Gungor B."/>
            <person name="Hartog M."/>
            <person name="Hontelez J."/>
            <person name="Verver J."/>
            <person name="Yang W.-C."/>
            <person name="Schijlen E."/>
            <person name="Repin R."/>
            <person name="Schilthuizen M."/>
            <person name="Schranz E."/>
            <person name="Heidstra R."/>
            <person name="Miyata K."/>
            <person name="Fedorova E."/>
            <person name="Kohlen W."/>
            <person name="Bisseling T."/>
            <person name="Smit S."/>
            <person name="Geurts R."/>
        </authorList>
    </citation>
    <scope>NUCLEOTIDE SEQUENCE [LARGE SCALE GENOMIC DNA]</scope>
    <source>
        <strain evidence="3">cv. RG33-2</strain>
    </source>
</reference>
<evidence type="ECO:0000313" key="2">
    <source>
        <dbReference type="EMBL" id="PON85874.1"/>
    </source>
</evidence>
<evidence type="ECO:0000256" key="1">
    <source>
        <dbReference type="SAM" id="MobiDB-lite"/>
    </source>
</evidence>
<evidence type="ECO:0000313" key="3">
    <source>
        <dbReference type="Proteomes" id="UP000237000"/>
    </source>
</evidence>
<gene>
    <name evidence="2" type="ORF">TorRG33x02_183380</name>
</gene>
<dbReference type="AlphaFoldDB" id="A0A2P5EK22"/>
<name>A0A2P5EK22_TREOI</name>
<accession>A0A2P5EK22</accession>
<dbReference type="InParanoid" id="A0A2P5EK22"/>
<dbReference type="Proteomes" id="UP000237000">
    <property type="component" value="Unassembled WGS sequence"/>
</dbReference>